<comment type="caution">
    <text evidence="2">The sequence shown here is derived from an EMBL/GenBank/DDBJ whole genome shotgun (WGS) entry which is preliminary data.</text>
</comment>
<dbReference type="InterPro" id="IPR037359">
    <property type="entry name" value="NST/OST"/>
</dbReference>
<dbReference type="Gene3D" id="3.40.50.300">
    <property type="entry name" value="P-loop containing nucleotide triphosphate hydrolases"/>
    <property type="match status" value="1"/>
</dbReference>
<name>A0ABT3PTD3_9BACT</name>
<keyword evidence="3" id="KW-1185">Reference proteome</keyword>
<sequence length="299" mass="35232">METQLPNFLIVGAARCGTTALYNILRKHPDISMAGLKEPRYFSSRHLEFPHNGPGDHTIDNAVIRKEKNYKKLFAKVEGKRIGEASPDYLFFHEFTADKIYNYLGDAEIIILLRNPVERAYSAYNHLLRDNREKLSFKDALELEDQRKKDNYDFMWLYKEVGLYYEQVKTFKERFSNVHVLLQEDLKRQPEQEISRVTEFLSISNNFQYDSSVNYNSAGEPSNFVAKFILDRNNSISLMLRETVKKVIPRNVLEKVSGKMIEEKEEMAQDIRRELKEFFNEDIKKLDSLIDNDLSVWHR</sequence>
<organism evidence="2 3">
    <name type="scientific">Fodinibius salsisoli</name>
    <dbReference type="NCBI Taxonomy" id="2820877"/>
    <lineage>
        <taxon>Bacteria</taxon>
        <taxon>Pseudomonadati</taxon>
        <taxon>Balneolota</taxon>
        <taxon>Balneolia</taxon>
        <taxon>Balneolales</taxon>
        <taxon>Balneolaceae</taxon>
        <taxon>Fodinibius</taxon>
    </lineage>
</organism>
<evidence type="ECO:0000313" key="3">
    <source>
        <dbReference type="Proteomes" id="UP001207918"/>
    </source>
</evidence>
<dbReference type="Proteomes" id="UP001207918">
    <property type="component" value="Unassembled WGS sequence"/>
</dbReference>
<reference evidence="2 3" key="1">
    <citation type="submission" date="2021-03" db="EMBL/GenBank/DDBJ databases">
        <title>Aliifodinibius sp. nov., a new bacterium isolated from saline soil.</title>
        <authorList>
            <person name="Galisteo C."/>
            <person name="De La Haba R."/>
            <person name="Sanchez-Porro C."/>
            <person name="Ventosa A."/>
        </authorList>
    </citation>
    <scope>NUCLEOTIDE SEQUENCE [LARGE SCALE GENOMIC DNA]</scope>
    <source>
        <strain evidence="2 3">1BSP15-2V2</strain>
    </source>
</reference>
<evidence type="ECO:0000256" key="1">
    <source>
        <dbReference type="ARBA" id="ARBA00022679"/>
    </source>
</evidence>
<dbReference type="PANTHER" id="PTHR10605">
    <property type="entry name" value="HEPARAN SULFATE SULFOTRANSFERASE"/>
    <property type="match status" value="1"/>
</dbReference>
<gene>
    <name evidence="2" type="ORF">J6I44_19855</name>
</gene>
<evidence type="ECO:0000313" key="2">
    <source>
        <dbReference type="EMBL" id="MCW9709126.1"/>
    </source>
</evidence>
<protein>
    <submittedName>
        <fullName evidence="2">Sulfotransferase</fullName>
    </submittedName>
</protein>
<dbReference type="InterPro" id="IPR027417">
    <property type="entry name" value="P-loop_NTPase"/>
</dbReference>
<dbReference type="EMBL" id="JAGGJA010000023">
    <property type="protein sequence ID" value="MCW9709126.1"/>
    <property type="molecule type" value="Genomic_DNA"/>
</dbReference>
<dbReference type="PANTHER" id="PTHR10605:SF56">
    <property type="entry name" value="BIFUNCTIONAL HEPARAN SULFATE N-DEACETYLASE_N-SULFOTRANSFERASE"/>
    <property type="match status" value="1"/>
</dbReference>
<dbReference type="RefSeq" id="WP_265767995.1">
    <property type="nucleotide sequence ID" value="NZ_JAGGJA010000023.1"/>
</dbReference>
<proteinExistence type="predicted"/>
<dbReference type="SUPFAM" id="SSF52540">
    <property type="entry name" value="P-loop containing nucleoside triphosphate hydrolases"/>
    <property type="match status" value="1"/>
</dbReference>
<accession>A0ABT3PTD3</accession>
<dbReference type="Pfam" id="PF13469">
    <property type="entry name" value="Sulfotransfer_3"/>
    <property type="match status" value="1"/>
</dbReference>
<keyword evidence="1" id="KW-0808">Transferase</keyword>